<feature type="region of interest" description="Disordered" evidence="2">
    <location>
        <begin position="87"/>
        <end position="128"/>
    </location>
</feature>
<feature type="compositionally biased region" description="Low complexity" evidence="2">
    <location>
        <begin position="87"/>
        <end position="102"/>
    </location>
</feature>
<dbReference type="InterPro" id="IPR052973">
    <property type="entry name" value="Fungal_sec-metab_reg_TF"/>
</dbReference>
<sequence length="806" mass="90311">MGRRPNPLILEFFERGAKLNDNSNRYHHRCKACGEDFPKGRIDSLTNHLTKKCPAISEAERINACLALHGISNAGGRPKYDGLLHSGPNMGPNTGHTTGPNTAFSVAQTSSQPQDLTHSHSHAQSHAQNQIWTPLETLAEVSRQIEANEKHDDHASACAHDPTSEAVQTTLAAAIPNLSSSGTHPFELQEQFTLENPPLSYNNQPQHEKKDTTPQKTSEFVHHELSTEEQRLQQFLQVSGSPPQTALSVAAAAATARLTSSLLDPQLLSDAAIAEQIAQAAPSADLMIDYPEPEREQPTQVTQPRVVRTTPPSPANAAESSTPWGGMTYMAEDIHGPATVTDHAHQLGPNLKGGYRMDTITSPDGSRQKHSRAKFDKERRIEVQEVRRIGACIRCRILRKVCSKGTPCDTCKKVLSPRVWRTGCVRTKLSEFIDLYSAGVQVVMAQKRINGYKTSYHLENTGVVVEASHFPESGHTVTFQVFQGYHKEVDESAMKLDSHSPVVLLDNDREDIPGKVEAYMRSMLPEYITHEPSPHVRVTLEIADQIAKQTNDELLKRSLELWGIVEMMDRERQWTMLAKSPQPEVEDHWIKDDTESEAYSNICMQLTAAAERKASLASRNLLNGIQRSLQDGKTRLGFPMFLTVMLFLNCLEKTTWAFKAWDQENLRPKWPLERPPRSYTNQGHGLTELLRMLLVIRHVLPKTVQSDPDVPIVAEGEGPDVKKYFHDLNVTPRYLRMRYHENNFQPTDSRSLEFLFCAQLLLHSLPTHSEFYSLPRDGLQDTPHEAPLIASQDIPEANSQEIPHDV</sequence>
<evidence type="ECO:0000313" key="4">
    <source>
        <dbReference type="Proteomes" id="UP000286045"/>
    </source>
</evidence>
<reference evidence="3 4" key="1">
    <citation type="submission" date="2018-12" db="EMBL/GenBank/DDBJ databases">
        <title>Draft genome sequence of Xylaria grammica IHI A82.</title>
        <authorList>
            <person name="Buettner E."/>
            <person name="Kellner H."/>
        </authorList>
    </citation>
    <scope>NUCLEOTIDE SEQUENCE [LARGE SCALE GENOMIC DNA]</scope>
    <source>
        <strain evidence="3 4">IHI A82</strain>
    </source>
</reference>
<dbReference type="STRING" id="363999.A0A439D7C5"/>
<protein>
    <submittedName>
        <fullName evidence="3">Uncharacterized protein</fullName>
    </submittedName>
</protein>
<dbReference type="PANTHER" id="PTHR35392">
    <property type="entry name" value="ZN(II)2CYS6 TRANSCRIPTION FACTOR (EUROFUNG)-RELATED-RELATED"/>
    <property type="match status" value="1"/>
</dbReference>
<dbReference type="PANTHER" id="PTHR35392:SF2">
    <property type="entry name" value="ZN(II)2CYS6 TRANSCRIPTION FACTOR (EUROFUNG)"/>
    <property type="match status" value="1"/>
</dbReference>
<feature type="region of interest" description="Disordered" evidence="2">
    <location>
        <begin position="196"/>
        <end position="217"/>
    </location>
</feature>
<organism evidence="3 4">
    <name type="scientific">Xylaria grammica</name>
    <dbReference type="NCBI Taxonomy" id="363999"/>
    <lineage>
        <taxon>Eukaryota</taxon>
        <taxon>Fungi</taxon>
        <taxon>Dikarya</taxon>
        <taxon>Ascomycota</taxon>
        <taxon>Pezizomycotina</taxon>
        <taxon>Sordariomycetes</taxon>
        <taxon>Xylariomycetidae</taxon>
        <taxon>Xylariales</taxon>
        <taxon>Xylariaceae</taxon>
        <taxon>Xylaria</taxon>
    </lineage>
</organism>
<comment type="caution">
    <text evidence="3">The sequence shown here is derived from an EMBL/GenBank/DDBJ whole genome shotgun (WGS) entry which is preliminary data.</text>
</comment>
<feature type="compositionally biased region" description="Low complexity" evidence="2">
    <location>
        <begin position="298"/>
        <end position="310"/>
    </location>
</feature>
<accession>A0A439D7C5</accession>
<dbReference type="CDD" id="cd00067">
    <property type="entry name" value="GAL4"/>
    <property type="match status" value="1"/>
</dbReference>
<dbReference type="Proteomes" id="UP000286045">
    <property type="component" value="Unassembled WGS sequence"/>
</dbReference>
<feature type="compositionally biased region" description="Polar residues" evidence="2">
    <location>
        <begin position="103"/>
        <end position="116"/>
    </location>
</feature>
<dbReference type="GO" id="GO:0000981">
    <property type="term" value="F:DNA-binding transcription factor activity, RNA polymerase II-specific"/>
    <property type="evidence" value="ECO:0007669"/>
    <property type="project" value="InterPro"/>
</dbReference>
<evidence type="ECO:0000256" key="2">
    <source>
        <dbReference type="SAM" id="MobiDB-lite"/>
    </source>
</evidence>
<dbReference type="EMBL" id="RYZI01000120">
    <property type="protein sequence ID" value="RWA10291.1"/>
    <property type="molecule type" value="Genomic_DNA"/>
</dbReference>
<evidence type="ECO:0000313" key="3">
    <source>
        <dbReference type="EMBL" id="RWA10291.1"/>
    </source>
</evidence>
<dbReference type="InterPro" id="IPR001138">
    <property type="entry name" value="Zn2Cys6_DnaBD"/>
</dbReference>
<dbReference type="GO" id="GO:0008270">
    <property type="term" value="F:zinc ion binding"/>
    <property type="evidence" value="ECO:0007669"/>
    <property type="project" value="InterPro"/>
</dbReference>
<dbReference type="AlphaFoldDB" id="A0A439D7C5"/>
<keyword evidence="4" id="KW-1185">Reference proteome</keyword>
<feature type="compositionally biased region" description="Polar residues" evidence="2">
    <location>
        <begin position="196"/>
        <end position="205"/>
    </location>
</feature>
<evidence type="ECO:0000256" key="1">
    <source>
        <dbReference type="ARBA" id="ARBA00023242"/>
    </source>
</evidence>
<feature type="compositionally biased region" description="Basic and acidic residues" evidence="2">
    <location>
        <begin position="206"/>
        <end position="217"/>
    </location>
</feature>
<feature type="region of interest" description="Disordered" evidence="2">
    <location>
        <begin position="294"/>
        <end position="324"/>
    </location>
</feature>
<proteinExistence type="predicted"/>
<name>A0A439D7C5_9PEZI</name>
<keyword evidence="1" id="KW-0539">Nucleus</keyword>
<gene>
    <name evidence="3" type="ORF">EKO27_g4838</name>
</gene>